<sequence length="270" mass="31136">MNQPAGINTLKQLLFEEESKRYQELHEKIKDVEQKMEESLEAQKLPNAEINALMDQMMEVMPERLGPTITKTLKVQIKESRDDVVQALFPIIGQMIKKYVQQEMAVLTEKIDKQFEAALSFDHLLLRIKAFFTGVKYSELVLRGTNEPQIQEIFLIDDESGILLASYSRHKSIDQDMVAGMLTAIKAFVEDAFESGDQSLETINYDLYQIYIQNFNRFYISVVMSGVMDASFKSKLNDTILQFVKDVTIKSDQPDQSELTKKISQYFDKM</sequence>
<dbReference type="RefSeq" id="WP_089358087.1">
    <property type="nucleotide sequence ID" value="NZ_FZPD01000006.1"/>
</dbReference>
<gene>
    <name evidence="2" type="ORF">SAMN05421640_3409</name>
</gene>
<dbReference type="AlphaFoldDB" id="A0A239LWP2"/>
<feature type="coiled-coil region" evidence="1">
    <location>
        <begin position="15"/>
        <end position="42"/>
    </location>
</feature>
<organism evidence="2 3">
    <name type="scientific">Ekhidna lutea</name>
    <dbReference type="NCBI Taxonomy" id="447679"/>
    <lineage>
        <taxon>Bacteria</taxon>
        <taxon>Pseudomonadati</taxon>
        <taxon>Bacteroidota</taxon>
        <taxon>Cytophagia</taxon>
        <taxon>Cytophagales</taxon>
        <taxon>Reichenbachiellaceae</taxon>
        <taxon>Ekhidna</taxon>
    </lineage>
</organism>
<reference evidence="2 3" key="1">
    <citation type="submission" date="2017-06" db="EMBL/GenBank/DDBJ databases">
        <authorList>
            <person name="Kim H.J."/>
            <person name="Triplett B.A."/>
        </authorList>
    </citation>
    <scope>NUCLEOTIDE SEQUENCE [LARGE SCALE GENOMIC DNA]</scope>
    <source>
        <strain evidence="2 3">DSM 19307</strain>
    </source>
</reference>
<accession>A0A239LWP2</accession>
<dbReference type="OrthoDB" id="5347798at2"/>
<evidence type="ECO:0000313" key="3">
    <source>
        <dbReference type="Proteomes" id="UP000198393"/>
    </source>
</evidence>
<dbReference type="EMBL" id="FZPD01000006">
    <property type="protein sequence ID" value="SNT34288.1"/>
    <property type="molecule type" value="Genomic_DNA"/>
</dbReference>
<evidence type="ECO:0000313" key="2">
    <source>
        <dbReference type="EMBL" id="SNT34288.1"/>
    </source>
</evidence>
<evidence type="ECO:0008006" key="4">
    <source>
        <dbReference type="Google" id="ProtNLM"/>
    </source>
</evidence>
<keyword evidence="3" id="KW-1185">Reference proteome</keyword>
<proteinExistence type="predicted"/>
<keyword evidence="1" id="KW-0175">Coiled coil</keyword>
<evidence type="ECO:0000256" key="1">
    <source>
        <dbReference type="SAM" id="Coils"/>
    </source>
</evidence>
<name>A0A239LWP2_EKHLU</name>
<protein>
    <recommendedName>
        <fullName evidence="4">Cell envelope biogenesis protein OmpA</fullName>
    </recommendedName>
</protein>
<dbReference type="Proteomes" id="UP000198393">
    <property type="component" value="Unassembled WGS sequence"/>
</dbReference>